<comment type="caution">
    <text evidence="3">The sequence shown here is derived from an EMBL/GenBank/DDBJ whole genome shotgun (WGS) entry which is preliminary data.</text>
</comment>
<protein>
    <submittedName>
        <fullName evidence="3">Uncharacterized protein</fullName>
    </submittedName>
</protein>
<evidence type="ECO:0000313" key="4">
    <source>
        <dbReference type="Proteomes" id="UP000245609"/>
    </source>
</evidence>
<dbReference type="Proteomes" id="UP000245609">
    <property type="component" value="Unassembled WGS sequence"/>
</dbReference>
<dbReference type="STRING" id="133381.A0A2T9Z850"/>
<feature type="region of interest" description="Disordered" evidence="1">
    <location>
        <begin position="215"/>
        <end position="257"/>
    </location>
</feature>
<evidence type="ECO:0000256" key="1">
    <source>
        <dbReference type="SAM" id="MobiDB-lite"/>
    </source>
</evidence>
<feature type="non-terminal residue" evidence="3">
    <location>
        <position position="257"/>
    </location>
</feature>
<feature type="chain" id="PRO_5015705223" evidence="2">
    <location>
        <begin position="18"/>
        <end position="257"/>
    </location>
</feature>
<feature type="signal peptide" evidence="2">
    <location>
        <begin position="1"/>
        <end position="17"/>
    </location>
</feature>
<keyword evidence="4" id="KW-1185">Reference proteome</keyword>
<gene>
    <name evidence="3" type="ORF">BB560_004899</name>
</gene>
<accession>A0A2T9Z850</accession>
<evidence type="ECO:0000256" key="2">
    <source>
        <dbReference type="SAM" id="SignalP"/>
    </source>
</evidence>
<sequence length="257" mass="25806">MKITITTLILFLSPVFCQYGYLSGKPNQQADLNSVMDSAGVNRFPCSPGYIGIDCGIPSSATLTKLSCYLKGKPGKSAGAVFIYNDPENSGASCPGGAVAPAAAPGGAPGGVPGFIPGVPVAPGGAPGGVPGFIPGVPVAPGGAPGGVPGFIPGVPVAPGGAPGGAPGHNLELLSFGAWIHRLKKVTENLRVRFISNDSESQTAISGLGRRVGQLDVGQTENAEYQDTEPDQSPHGTETSPPRYAGGSPAEDVSYIK</sequence>
<dbReference type="AlphaFoldDB" id="A0A2T9Z850"/>
<name>A0A2T9Z850_9FUNG</name>
<reference evidence="3 4" key="1">
    <citation type="journal article" date="2018" name="MBio">
        <title>Comparative Genomics Reveals the Core Gene Toolbox for the Fungus-Insect Symbiosis.</title>
        <authorList>
            <person name="Wang Y."/>
            <person name="Stata M."/>
            <person name="Wang W."/>
            <person name="Stajich J.E."/>
            <person name="White M.M."/>
            <person name="Moncalvo J.M."/>
        </authorList>
    </citation>
    <scope>NUCLEOTIDE SEQUENCE [LARGE SCALE GENOMIC DNA]</scope>
    <source>
        <strain evidence="3 4">SC-DP-2</strain>
    </source>
</reference>
<keyword evidence="2" id="KW-0732">Signal</keyword>
<proteinExistence type="predicted"/>
<dbReference type="EMBL" id="MBFS01001701">
    <property type="protein sequence ID" value="PVV00707.1"/>
    <property type="molecule type" value="Genomic_DNA"/>
</dbReference>
<evidence type="ECO:0000313" key="3">
    <source>
        <dbReference type="EMBL" id="PVV00707.1"/>
    </source>
</evidence>
<organism evidence="3 4">
    <name type="scientific">Smittium megazygosporum</name>
    <dbReference type="NCBI Taxonomy" id="133381"/>
    <lineage>
        <taxon>Eukaryota</taxon>
        <taxon>Fungi</taxon>
        <taxon>Fungi incertae sedis</taxon>
        <taxon>Zoopagomycota</taxon>
        <taxon>Kickxellomycotina</taxon>
        <taxon>Harpellomycetes</taxon>
        <taxon>Harpellales</taxon>
        <taxon>Legeriomycetaceae</taxon>
        <taxon>Smittium</taxon>
    </lineage>
</organism>